<comment type="caution">
    <text evidence="1">The sequence shown here is derived from an EMBL/GenBank/DDBJ whole genome shotgun (WGS) entry which is preliminary data.</text>
</comment>
<gene>
    <name evidence="1" type="ORF">CCAP1982_LOCUS9324</name>
</gene>
<dbReference type="EMBL" id="CAJHJT010000023">
    <property type="protein sequence ID" value="CAD7000850.1"/>
    <property type="molecule type" value="Genomic_DNA"/>
</dbReference>
<sequence length="100" mass="10834">MEVLRSSSRGDVQIHQSRFAEEILKEYANVLSNMPPSGAMLNAPPPKATPECRRHLKSHRMAPTLLTSTQPCLSALSAPMSPILPPTLPVLIPPPLLTST</sequence>
<proteinExistence type="predicted"/>
<name>A0A811UPN6_CERCA</name>
<dbReference type="AlphaFoldDB" id="A0A811UPN6"/>
<evidence type="ECO:0000313" key="2">
    <source>
        <dbReference type="Proteomes" id="UP000606786"/>
    </source>
</evidence>
<reference evidence="1" key="1">
    <citation type="submission" date="2020-11" db="EMBL/GenBank/DDBJ databases">
        <authorList>
            <person name="Whitehead M."/>
        </authorList>
    </citation>
    <scope>NUCLEOTIDE SEQUENCE</scope>
    <source>
        <strain evidence="1">EGII</strain>
    </source>
</reference>
<protein>
    <submittedName>
        <fullName evidence="1">(Mediterranean fruit fly) hypothetical protein</fullName>
    </submittedName>
</protein>
<evidence type="ECO:0000313" key="1">
    <source>
        <dbReference type="EMBL" id="CAD7000850.1"/>
    </source>
</evidence>
<keyword evidence="2" id="KW-1185">Reference proteome</keyword>
<dbReference type="Proteomes" id="UP000606786">
    <property type="component" value="Unassembled WGS sequence"/>
</dbReference>
<accession>A0A811UPN6</accession>
<organism evidence="1 2">
    <name type="scientific">Ceratitis capitata</name>
    <name type="common">Mediterranean fruit fly</name>
    <name type="synonym">Tephritis capitata</name>
    <dbReference type="NCBI Taxonomy" id="7213"/>
    <lineage>
        <taxon>Eukaryota</taxon>
        <taxon>Metazoa</taxon>
        <taxon>Ecdysozoa</taxon>
        <taxon>Arthropoda</taxon>
        <taxon>Hexapoda</taxon>
        <taxon>Insecta</taxon>
        <taxon>Pterygota</taxon>
        <taxon>Neoptera</taxon>
        <taxon>Endopterygota</taxon>
        <taxon>Diptera</taxon>
        <taxon>Brachycera</taxon>
        <taxon>Muscomorpha</taxon>
        <taxon>Tephritoidea</taxon>
        <taxon>Tephritidae</taxon>
        <taxon>Ceratitis</taxon>
        <taxon>Ceratitis</taxon>
    </lineage>
</organism>